<dbReference type="InterPro" id="IPR036291">
    <property type="entry name" value="NAD(P)-bd_dom_sf"/>
</dbReference>
<dbReference type="Gene3D" id="3.40.50.720">
    <property type="entry name" value="NAD(P)-binding Rossmann-like Domain"/>
    <property type="match status" value="1"/>
</dbReference>
<dbReference type="SUPFAM" id="SSF51735">
    <property type="entry name" value="NAD(P)-binding Rossmann-fold domains"/>
    <property type="match status" value="1"/>
</dbReference>
<dbReference type="InterPro" id="IPR000669">
    <property type="entry name" value="Mannitol_DH"/>
</dbReference>
<feature type="domain" description="Mannitol dehydrogenase C-terminal" evidence="4">
    <location>
        <begin position="279"/>
        <end position="400"/>
    </location>
</feature>
<gene>
    <name evidence="5" type="ORF">E1262_14380</name>
</gene>
<protein>
    <submittedName>
        <fullName evidence="5">Mannitol dehydrogenase family protein</fullName>
    </submittedName>
</protein>
<dbReference type="Gene3D" id="1.10.1040.10">
    <property type="entry name" value="N-(1-d-carboxylethyl)-l-norvaline Dehydrogenase, domain 2"/>
    <property type="match status" value="1"/>
</dbReference>
<evidence type="ECO:0000256" key="1">
    <source>
        <dbReference type="ARBA" id="ARBA00023002"/>
    </source>
</evidence>
<evidence type="ECO:0000313" key="6">
    <source>
        <dbReference type="Proteomes" id="UP000295217"/>
    </source>
</evidence>
<organism evidence="5 6">
    <name type="scientific">Jiangella aurantiaca</name>
    <dbReference type="NCBI Taxonomy" id="2530373"/>
    <lineage>
        <taxon>Bacteria</taxon>
        <taxon>Bacillati</taxon>
        <taxon>Actinomycetota</taxon>
        <taxon>Actinomycetes</taxon>
        <taxon>Jiangellales</taxon>
        <taxon>Jiangellaceae</taxon>
        <taxon>Jiangella</taxon>
    </lineage>
</organism>
<dbReference type="Pfam" id="PF08125">
    <property type="entry name" value="Mannitol_dh_C"/>
    <property type="match status" value="1"/>
</dbReference>
<dbReference type="EMBL" id="SMLB01000017">
    <property type="protein sequence ID" value="TDD68983.1"/>
    <property type="molecule type" value="Genomic_DNA"/>
</dbReference>
<evidence type="ECO:0000259" key="4">
    <source>
        <dbReference type="Pfam" id="PF08125"/>
    </source>
</evidence>
<evidence type="ECO:0000256" key="2">
    <source>
        <dbReference type="ARBA" id="ARBA00048615"/>
    </source>
</evidence>
<dbReference type="InterPro" id="IPR008927">
    <property type="entry name" value="6-PGluconate_DH-like_C_sf"/>
</dbReference>
<proteinExistence type="predicted"/>
<keyword evidence="6" id="KW-1185">Reference proteome</keyword>
<dbReference type="PANTHER" id="PTHR43362">
    <property type="entry name" value="MANNITOL DEHYDROGENASE DSF1-RELATED"/>
    <property type="match status" value="1"/>
</dbReference>
<dbReference type="PANTHER" id="PTHR43362:SF1">
    <property type="entry name" value="MANNITOL DEHYDROGENASE 2-RELATED"/>
    <property type="match status" value="1"/>
</dbReference>
<dbReference type="GO" id="GO:0008926">
    <property type="term" value="F:mannitol-1-phosphate 5-dehydrogenase activity"/>
    <property type="evidence" value="ECO:0007669"/>
    <property type="project" value="UniProtKB-EC"/>
</dbReference>
<dbReference type="InterPro" id="IPR013131">
    <property type="entry name" value="Mannitol_DH_N"/>
</dbReference>
<accession>A0A4R5A9Q2</accession>
<comment type="catalytic activity">
    <reaction evidence="2">
        <text>D-mannitol 1-phosphate + NAD(+) = beta-D-fructose 6-phosphate + NADH + H(+)</text>
        <dbReference type="Rhea" id="RHEA:19661"/>
        <dbReference type="ChEBI" id="CHEBI:15378"/>
        <dbReference type="ChEBI" id="CHEBI:57540"/>
        <dbReference type="ChEBI" id="CHEBI:57634"/>
        <dbReference type="ChEBI" id="CHEBI:57945"/>
        <dbReference type="ChEBI" id="CHEBI:61381"/>
        <dbReference type="EC" id="1.1.1.17"/>
    </reaction>
</comment>
<sequence>MTREGLAAAGEVLPAPPERIVHLGLGAFHRAHQAWYTARADDAAEWGIVGFTGRSPAMADLLGAQGGVYTLVERRTDSDRFSHVGSVVAAVPGDRLDRFVAAVSAPTTSVVTLTITEAGYRLAPDDGPDLTDPEVAADLELLEDAFAGRTAAPPRTVPARLLLALGRRALLHGPPIAVVSCDNLPSNGRRLASVLLGLAEAVSPGLERAVADGVSFVSTSVDRITPRPDQELATAVRAATGWDDAAPVVTEPFSDWVLEGEFPAGRPAWETAGARFVADLEPYELRKLWLLNGAHLVLAFGGLSRGYATVAAAVADDDCRAAVERLWDDAEQLLPRHVDVPGYRASLLGRFGNPRIEHRLSQIAEDGLTKLRIRIVPVALQERRAGRPARGCAQGIASWIAALLRGIDLPDAGRADVRRALGEPEPGTALLSLASEPLAADQAFAATVSAAVRQWGTP</sequence>
<reference evidence="5 6" key="1">
    <citation type="submission" date="2019-02" db="EMBL/GenBank/DDBJ databases">
        <title>Draft genome sequences of novel Actinobacteria.</title>
        <authorList>
            <person name="Sahin N."/>
            <person name="Ay H."/>
            <person name="Saygin H."/>
        </authorList>
    </citation>
    <scope>NUCLEOTIDE SEQUENCE [LARGE SCALE GENOMIC DNA]</scope>
    <source>
        <strain evidence="5 6">8K307</strain>
    </source>
</reference>
<name>A0A4R5A9Q2_9ACTN</name>
<dbReference type="SUPFAM" id="SSF48179">
    <property type="entry name" value="6-phosphogluconate dehydrogenase C-terminal domain-like"/>
    <property type="match status" value="1"/>
</dbReference>
<dbReference type="InterPro" id="IPR013118">
    <property type="entry name" value="Mannitol_DH_C"/>
</dbReference>
<evidence type="ECO:0000313" key="5">
    <source>
        <dbReference type="EMBL" id="TDD68983.1"/>
    </source>
</evidence>
<feature type="domain" description="Mannitol dehydrogenase N-terminal" evidence="3">
    <location>
        <begin position="18"/>
        <end position="270"/>
    </location>
</feature>
<evidence type="ECO:0000259" key="3">
    <source>
        <dbReference type="Pfam" id="PF01232"/>
    </source>
</evidence>
<dbReference type="AlphaFoldDB" id="A0A4R5A9Q2"/>
<comment type="caution">
    <text evidence="5">The sequence shown here is derived from an EMBL/GenBank/DDBJ whole genome shotgun (WGS) entry which is preliminary data.</text>
</comment>
<keyword evidence="1" id="KW-0560">Oxidoreductase</keyword>
<dbReference type="InterPro" id="IPR013328">
    <property type="entry name" value="6PGD_dom2"/>
</dbReference>
<dbReference type="InterPro" id="IPR050988">
    <property type="entry name" value="Mannitol_DH/Oxidoreductase"/>
</dbReference>
<dbReference type="Proteomes" id="UP000295217">
    <property type="component" value="Unassembled WGS sequence"/>
</dbReference>
<dbReference type="Pfam" id="PF01232">
    <property type="entry name" value="Mannitol_dh"/>
    <property type="match status" value="1"/>
</dbReference>
<dbReference type="PRINTS" id="PR00084">
    <property type="entry name" value="MTLDHDRGNASE"/>
</dbReference>
<dbReference type="OrthoDB" id="271711at2"/>